<dbReference type="PANTHER" id="PTHR42834:SF1">
    <property type="entry name" value="ENDONUCLEASE_EXONUCLEASE_PHOSPHATASE FAMILY PROTEIN (AFU_ORTHOLOGUE AFUA_3G09210)"/>
    <property type="match status" value="1"/>
</dbReference>
<evidence type="ECO:0000256" key="2">
    <source>
        <dbReference type="SAM" id="SignalP"/>
    </source>
</evidence>
<dbReference type="Proteomes" id="UP001216674">
    <property type="component" value="Unassembled WGS sequence"/>
</dbReference>
<gene>
    <name evidence="4" type="ORF">P3W85_08675</name>
</gene>
<keyword evidence="2" id="KW-0732">Signal</keyword>
<dbReference type="EMBL" id="JARJLM010000152">
    <property type="protein sequence ID" value="MDF3833022.1"/>
    <property type="molecule type" value="Genomic_DNA"/>
</dbReference>
<dbReference type="InterPro" id="IPR047971">
    <property type="entry name" value="ExeM-like"/>
</dbReference>
<dbReference type="InterPro" id="IPR001322">
    <property type="entry name" value="Lamin_tail_dom"/>
</dbReference>
<comment type="caution">
    <text evidence="4">The sequence shown here is derived from an EMBL/GenBank/DDBJ whole genome shotgun (WGS) entry which is preliminary data.</text>
</comment>
<dbReference type="SUPFAM" id="SSF56219">
    <property type="entry name" value="DNase I-like"/>
    <property type="match status" value="1"/>
</dbReference>
<keyword evidence="5" id="KW-1185">Reference proteome</keyword>
<keyword evidence="4" id="KW-0255">Endonuclease</keyword>
<dbReference type="InterPro" id="IPR036415">
    <property type="entry name" value="Lamin_tail_dom_sf"/>
</dbReference>
<sequence>MRLSILSTALLAVTMPAHADLIISEYVEGTSNNKAVELYNPDATPIDLSQYKLQQYNNGATAPTTSFALSGTLAPGAVYVLAHTSMAATLGSRLNQVAAFTFNGDDALVLTRGSTVVDRFGQVGVQPAGGAWGTGTSTTKDNTLRRKAGLTTGDTDSTGAFDPALQWDGFGTDVFTDLGYYNNMPAPVPPATAQCGAAATLIADIQGAGAASPLAGQTVEVEAVVTADYSGADGFSGFFVQQADAKRQNRPGVSEGLFVYAPSANARAGDLVHLIGKVEEKFGQTQLTLGSAVAVCASGQSVKPAEISLPVKTAQSLAAYEGMLVELKQTLTVSETYELGRYGSVLLSNGRLPIPTNVALPKDGAAAQAAANALNRLVLDDGSNKQNPAVVPYPAPGLSASNTLRGGYTVGYVQGVLEMRYGGWRVQPVPGAAAPAFQATNPRTSAPARDAQADIRVASFNVLNYFNGDGKGAGFDDPNNRGAKTLAEFERQEAKIVAALKALNADVVGLMEIENDGYGEFSAIKRLVSKLGPDWRFVDPGVDKLGGDAIKVALIYNSRTVEPAGKAATLAIDDKNRQPLAGTFRMIGQTRKITVVVNHLKSKGCTGSTGADADQGDGQSCWNPTRLAAAGKIADWLATSPTGVADDGKLLIGDLNSYAKEDPIRLFADKGYGDMVASFIKTSPYSYVFGGEAGYIDHALADATAAKRIKAVHEWHINADEPIALEYSVAFKSAEQQQSFYAPDAYRSSDHDPVLVDLALRDDSASVKPDGENTGTGSTGGTTASQGGDTGGGAFDPWMLLIAAA</sequence>
<evidence type="ECO:0000259" key="3">
    <source>
        <dbReference type="PROSITE" id="PS51841"/>
    </source>
</evidence>
<keyword evidence="4" id="KW-0378">Hydrolase</keyword>
<dbReference type="SUPFAM" id="SSF74853">
    <property type="entry name" value="Lamin A/C globular tail domain"/>
    <property type="match status" value="1"/>
</dbReference>
<feature type="chain" id="PRO_5047334342" evidence="2">
    <location>
        <begin position="20"/>
        <end position="805"/>
    </location>
</feature>
<evidence type="ECO:0000313" key="4">
    <source>
        <dbReference type="EMBL" id="MDF3833022.1"/>
    </source>
</evidence>
<feature type="non-terminal residue" evidence="4">
    <location>
        <position position="805"/>
    </location>
</feature>
<reference evidence="4 5" key="1">
    <citation type="submission" date="2023-03" db="EMBL/GenBank/DDBJ databases">
        <title>Draft assemblies of triclosan tolerant bacteria isolated from returned activated sludge.</title>
        <authorList>
            <person name="Van Hamelsveld S."/>
        </authorList>
    </citation>
    <scope>NUCLEOTIDE SEQUENCE [LARGE SCALE GENOMIC DNA]</scope>
    <source>
        <strain evidence="4 5">GW210010_S58</strain>
    </source>
</reference>
<organism evidence="4 5">
    <name type="scientific">Cupriavidus basilensis</name>
    <dbReference type="NCBI Taxonomy" id="68895"/>
    <lineage>
        <taxon>Bacteria</taxon>
        <taxon>Pseudomonadati</taxon>
        <taxon>Pseudomonadota</taxon>
        <taxon>Betaproteobacteria</taxon>
        <taxon>Burkholderiales</taxon>
        <taxon>Burkholderiaceae</taxon>
        <taxon>Cupriavidus</taxon>
    </lineage>
</organism>
<dbReference type="PROSITE" id="PS51841">
    <property type="entry name" value="LTD"/>
    <property type="match status" value="1"/>
</dbReference>
<evidence type="ECO:0000313" key="5">
    <source>
        <dbReference type="Proteomes" id="UP001216674"/>
    </source>
</evidence>
<proteinExistence type="predicted"/>
<dbReference type="NCBIfam" id="NF033681">
    <property type="entry name" value="ExeM_NucH_DNase"/>
    <property type="match status" value="1"/>
</dbReference>
<dbReference type="GO" id="GO:0004519">
    <property type="term" value="F:endonuclease activity"/>
    <property type="evidence" value="ECO:0007669"/>
    <property type="project" value="UniProtKB-KW"/>
</dbReference>
<feature type="domain" description="LTD" evidence="3">
    <location>
        <begin position="9"/>
        <end position="124"/>
    </location>
</feature>
<dbReference type="Pfam" id="PF03372">
    <property type="entry name" value="Exo_endo_phos"/>
    <property type="match status" value="1"/>
</dbReference>
<dbReference type="CDD" id="cd10283">
    <property type="entry name" value="MnuA_DNase1-like"/>
    <property type="match status" value="1"/>
</dbReference>
<keyword evidence="4" id="KW-0540">Nuclease</keyword>
<dbReference type="CDD" id="cd04486">
    <property type="entry name" value="YhcR_OBF_like"/>
    <property type="match status" value="1"/>
</dbReference>
<protein>
    <submittedName>
        <fullName evidence="4">ExeM/NucH family extracellular endonuclease</fullName>
    </submittedName>
</protein>
<name>A0ABT6AL24_9BURK</name>
<evidence type="ECO:0000256" key="1">
    <source>
        <dbReference type="SAM" id="MobiDB-lite"/>
    </source>
</evidence>
<dbReference type="InterPro" id="IPR036691">
    <property type="entry name" value="Endo/exonu/phosph_ase_sf"/>
</dbReference>
<dbReference type="Pfam" id="PF00932">
    <property type="entry name" value="LTD"/>
    <property type="match status" value="1"/>
</dbReference>
<dbReference type="InterPro" id="IPR005135">
    <property type="entry name" value="Endo/exonuclease/phosphatase"/>
</dbReference>
<dbReference type="Gene3D" id="3.60.10.10">
    <property type="entry name" value="Endonuclease/exonuclease/phosphatase"/>
    <property type="match status" value="1"/>
</dbReference>
<feature type="signal peptide" evidence="2">
    <location>
        <begin position="1"/>
        <end position="19"/>
    </location>
</feature>
<accession>A0ABT6AL24</accession>
<dbReference type="PANTHER" id="PTHR42834">
    <property type="entry name" value="ENDONUCLEASE/EXONUCLEASE/PHOSPHATASE FAMILY PROTEIN (AFU_ORTHOLOGUE AFUA_3G09210)"/>
    <property type="match status" value="1"/>
</dbReference>
<feature type="region of interest" description="Disordered" evidence="1">
    <location>
        <begin position="765"/>
        <end position="792"/>
    </location>
</feature>
<dbReference type="RefSeq" id="WP_276264469.1">
    <property type="nucleotide sequence ID" value="NZ_JARJLM010000152.1"/>
</dbReference>